<gene>
    <name evidence="1" type="ORF">I79_019693</name>
</gene>
<name>G3I836_CRIGR</name>
<evidence type="ECO:0000313" key="1">
    <source>
        <dbReference type="EMBL" id="EGW04017.1"/>
    </source>
</evidence>
<organism evidence="1 2">
    <name type="scientific">Cricetulus griseus</name>
    <name type="common">Chinese hamster</name>
    <name type="synonym">Cricetulus barabensis griseus</name>
    <dbReference type="NCBI Taxonomy" id="10029"/>
    <lineage>
        <taxon>Eukaryota</taxon>
        <taxon>Metazoa</taxon>
        <taxon>Chordata</taxon>
        <taxon>Craniata</taxon>
        <taxon>Vertebrata</taxon>
        <taxon>Euteleostomi</taxon>
        <taxon>Mammalia</taxon>
        <taxon>Eutheria</taxon>
        <taxon>Euarchontoglires</taxon>
        <taxon>Glires</taxon>
        <taxon>Rodentia</taxon>
        <taxon>Myomorpha</taxon>
        <taxon>Muroidea</taxon>
        <taxon>Cricetidae</taxon>
        <taxon>Cricetinae</taxon>
        <taxon>Cricetulus</taxon>
    </lineage>
</organism>
<sequence length="94" mass="10693">MLWVPIPHWGLGIWNLWVSTGLLNPESLNTTNAGEILEYYAFLEFSFPGFLSYLSFILPRCVVRLGVDSVPRVKGTVVRIRCWAQPVTVMSSDY</sequence>
<dbReference type="AlphaFoldDB" id="G3I836"/>
<reference evidence="2" key="1">
    <citation type="journal article" date="2011" name="Nat. Biotechnol.">
        <title>The genomic sequence of the Chinese hamster ovary (CHO)-K1 cell line.</title>
        <authorList>
            <person name="Xu X."/>
            <person name="Nagarajan H."/>
            <person name="Lewis N.E."/>
            <person name="Pan S."/>
            <person name="Cai Z."/>
            <person name="Liu X."/>
            <person name="Chen W."/>
            <person name="Xie M."/>
            <person name="Wang W."/>
            <person name="Hammond S."/>
            <person name="Andersen M.R."/>
            <person name="Neff N."/>
            <person name="Passarelli B."/>
            <person name="Koh W."/>
            <person name="Fan H.C."/>
            <person name="Wang J."/>
            <person name="Gui Y."/>
            <person name="Lee K.H."/>
            <person name="Betenbaugh M.J."/>
            <person name="Quake S.R."/>
            <person name="Famili I."/>
            <person name="Palsson B.O."/>
            <person name="Wang J."/>
        </authorList>
    </citation>
    <scope>NUCLEOTIDE SEQUENCE [LARGE SCALE GENOMIC DNA]</scope>
    <source>
        <strain evidence="2">CHO K1 cell line</strain>
    </source>
</reference>
<accession>G3I836</accession>
<dbReference type="EMBL" id="JH001480">
    <property type="protein sequence ID" value="EGW04017.1"/>
    <property type="molecule type" value="Genomic_DNA"/>
</dbReference>
<dbReference type="Proteomes" id="UP000001075">
    <property type="component" value="Unassembled WGS sequence"/>
</dbReference>
<evidence type="ECO:0000313" key="2">
    <source>
        <dbReference type="Proteomes" id="UP000001075"/>
    </source>
</evidence>
<dbReference type="InParanoid" id="G3I836"/>
<protein>
    <submittedName>
        <fullName evidence="1">Uncharacterized protein</fullName>
    </submittedName>
</protein>
<proteinExistence type="predicted"/>